<dbReference type="AlphaFoldDB" id="A0AAU7NSY0"/>
<organism evidence="2 3">
    <name type="scientific">Methylomarinum roseum</name>
    <dbReference type="NCBI Taxonomy" id="3067653"/>
    <lineage>
        <taxon>Bacteria</taxon>
        <taxon>Pseudomonadati</taxon>
        <taxon>Pseudomonadota</taxon>
        <taxon>Gammaproteobacteria</taxon>
        <taxon>Methylococcales</taxon>
        <taxon>Methylococcaceae</taxon>
        <taxon>Methylomarinum</taxon>
    </lineage>
</organism>
<dbReference type="GO" id="GO:0004668">
    <property type="term" value="F:protein-arginine deiminase activity"/>
    <property type="evidence" value="ECO:0007669"/>
    <property type="project" value="InterPro"/>
</dbReference>
<dbReference type="InterPro" id="IPR007466">
    <property type="entry name" value="Peptidyl-Arg-deiminase_porph"/>
</dbReference>
<evidence type="ECO:0000313" key="2">
    <source>
        <dbReference type="EMBL" id="XBS20110.1"/>
    </source>
</evidence>
<dbReference type="KEGG" id="mech:Q9L42_017405"/>
<gene>
    <name evidence="2" type="ORF">Q9L42_017405</name>
</gene>
<evidence type="ECO:0000256" key="1">
    <source>
        <dbReference type="ARBA" id="ARBA00022801"/>
    </source>
</evidence>
<sequence length="340" mass="38165">MIRFPAEWEPQSAVIIAWPHPDGDFVNLQAVENSYRFIAETISRFQPLLIVCKDLRHRQHINSLLSDAEAISFIQADYNDIWLRDTVFLTIEDQGQARLLNFRFNGWGNKYEHGADNALNRNLLKHAIFQGLPTSDIDFVLEGGSLESDGQGTLLTTANCLLNPNRNPGMDQQAISRQLEKTLGAERILWLQQSNLAGDDTDAHIDTLARFCSADTIAYSACEDSADPHYASLKQMETQLRSFRTCAGEPYQLAPLPLPQAIYDDDGQRLPGNYANFLIINGAVMAPVYDDPMDDVALARLTECFPEHDIIATPCRPLIHQYGSLHCMTMQFPAIVDLKL</sequence>
<keyword evidence="3" id="KW-1185">Reference proteome</keyword>
<evidence type="ECO:0000313" key="3">
    <source>
        <dbReference type="Proteomes" id="UP001225378"/>
    </source>
</evidence>
<dbReference type="Gene3D" id="3.75.10.10">
    <property type="entry name" value="L-arginine/glycine Amidinotransferase, Chain A"/>
    <property type="match status" value="1"/>
</dbReference>
<dbReference type="RefSeq" id="WP_305907164.1">
    <property type="nucleotide sequence ID" value="NZ_CP157743.1"/>
</dbReference>
<dbReference type="Pfam" id="PF04371">
    <property type="entry name" value="PAD_porph"/>
    <property type="match status" value="1"/>
</dbReference>
<protein>
    <submittedName>
        <fullName evidence="2">Agmatine deiminase family protein</fullName>
    </submittedName>
</protein>
<dbReference type="SUPFAM" id="SSF55909">
    <property type="entry name" value="Pentein"/>
    <property type="match status" value="1"/>
</dbReference>
<dbReference type="Proteomes" id="UP001225378">
    <property type="component" value="Chromosome"/>
</dbReference>
<keyword evidence="1" id="KW-0378">Hydrolase</keyword>
<proteinExistence type="predicted"/>
<name>A0AAU7NSY0_9GAMM</name>
<dbReference type="EMBL" id="CP157743">
    <property type="protein sequence ID" value="XBS20110.1"/>
    <property type="molecule type" value="Genomic_DNA"/>
</dbReference>
<dbReference type="GO" id="GO:0009446">
    <property type="term" value="P:putrescine biosynthetic process"/>
    <property type="evidence" value="ECO:0007669"/>
    <property type="project" value="InterPro"/>
</dbReference>
<dbReference type="GO" id="GO:0047632">
    <property type="term" value="F:agmatine deiminase activity"/>
    <property type="evidence" value="ECO:0007669"/>
    <property type="project" value="TreeGrafter"/>
</dbReference>
<accession>A0AAU7NSY0</accession>
<dbReference type="PANTHER" id="PTHR31377">
    <property type="entry name" value="AGMATINE DEIMINASE-RELATED"/>
    <property type="match status" value="1"/>
</dbReference>
<dbReference type="PANTHER" id="PTHR31377:SF0">
    <property type="entry name" value="AGMATINE DEIMINASE-RELATED"/>
    <property type="match status" value="1"/>
</dbReference>
<reference evidence="2 3" key="1">
    <citation type="journal article" date="2024" name="Microbiology">
        <title>Methylomarinum rosea sp. nov., a novel halophilic methanotrophic bacterium from the hypersaline Lake Elton.</title>
        <authorList>
            <person name="Suleimanov R.Z."/>
            <person name="Oshkin I.Y."/>
            <person name="Danilova O.V."/>
            <person name="Suzina N.E."/>
            <person name="Dedysh S.N."/>
        </authorList>
    </citation>
    <scope>NUCLEOTIDE SEQUENCE [LARGE SCALE GENOMIC DNA]</scope>
    <source>
        <strain evidence="2 3">Ch1-1</strain>
    </source>
</reference>